<dbReference type="EMBL" id="PFRH01000095">
    <property type="protein sequence ID" value="PJC52428.1"/>
    <property type="molecule type" value="Genomic_DNA"/>
</dbReference>
<dbReference type="Gene3D" id="3.40.50.10710">
    <property type="entry name" value="Metallo-hydrolase/oxidoreductase"/>
    <property type="match status" value="1"/>
</dbReference>
<feature type="compositionally biased region" description="Polar residues" evidence="8">
    <location>
        <begin position="83"/>
        <end position="104"/>
    </location>
</feature>
<dbReference type="NCBIfam" id="TIGR00649">
    <property type="entry name" value="MG423"/>
    <property type="match status" value="1"/>
</dbReference>
<reference evidence="11" key="1">
    <citation type="submission" date="2017-09" db="EMBL/GenBank/DDBJ databases">
        <title>Depth-based differentiation of microbial function through sediment-hosted aquifers and enrichment of novel symbionts in the deep terrestrial subsurface.</title>
        <authorList>
            <person name="Probst A.J."/>
            <person name="Ladd B."/>
            <person name="Jarett J.K."/>
            <person name="Geller-Mcgrath D.E."/>
            <person name="Sieber C.M.K."/>
            <person name="Emerson J.B."/>
            <person name="Anantharaman K."/>
            <person name="Thomas B.C."/>
            <person name="Malmstrom R."/>
            <person name="Stieglmeier M."/>
            <person name="Klingl A."/>
            <person name="Woyke T."/>
            <person name="Ryan C.M."/>
            <person name="Banfield J.F."/>
        </authorList>
    </citation>
    <scope>NUCLEOTIDE SEQUENCE [LARGE SCALE GENOMIC DNA]</scope>
</reference>
<dbReference type="InterPro" id="IPR011108">
    <property type="entry name" value="RMMBL"/>
</dbReference>
<feature type="domain" description="Metallo-beta-lactamase" evidence="9">
    <location>
        <begin position="137"/>
        <end position="334"/>
    </location>
</feature>
<dbReference type="GO" id="GO:0046872">
    <property type="term" value="F:metal ion binding"/>
    <property type="evidence" value="ECO:0007669"/>
    <property type="project" value="UniProtKB-KW"/>
</dbReference>
<name>A0A2M8F9P3_9BACT</name>
<dbReference type="Pfam" id="PF22505">
    <property type="entry name" value="RNase_J_b_CASP"/>
    <property type="match status" value="1"/>
</dbReference>
<keyword evidence="4" id="KW-0378">Hydrolase</keyword>
<dbReference type="SUPFAM" id="SSF56281">
    <property type="entry name" value="Metallo-hydrolase/oxidoreductase"/>
    <property type="match status" value="1"/>
</dbReference>
<dbReference type="AlphaFoldDB" id="A0A2M8F9P3"/>
<dbReference type="CDD" id="cd07714">
    <property type="entry name" value="RNaseJ_MBL-fold"/>
    <property type="match status" value="1"/>
</dbReference>
<dbReference type="InterPro" id="IPR055132">
    <property type="entry name" value="RNase_J_b_CASP"/>
</dbReference>
<proteinExistence type="predicted"/>
<dbReference type="Pfam" id="PF17770">
    <property type="entry name" value="RNase_J_C"/>
    <property type="match status" value="1"/>
</dbReference>
<evidence type="ECO:0000313" key="10">
    <source>
        <dbReference type="EMBL" id="PJC52428.1"/>
    </source>
</evidence>
<evidence type="ECO:0000256" key="1">
    <source>
        <dbReference type="ARBA" id="ARBA00022490"/>
    </source>
</evidence>
<dbReference type="Pfam" id="PF07521">
    <property type="entry name" value="RMMBL"/>
    <property type="match status" value="1"/>
</dbReference>
<keyword evidence="1" id="KW-0963">Cytoplasm</keyword>
<evidence type="ECO:0000313" key="11">
    <source>
        <dbReference type="Proteomes" id="UP000231456"/>
    </source>
</evidence>
<dbReference type="InterPro" id="IPR001279">
    <property type="entry name" value="Metallo-B-lactamas"/>
</dbReference>
<evidence type="ECO:0000256" key="5">
    <source>
        <dbReference type="ARBA" id="ARBA00022833"/>
    </source>
</evidence>
<keyword evidence="3" id="KW-0479">Metal-binding</keyword>
<evidence type="ECO:0000256" key="2">
    <source>
        <dbReference type="ARBA" id="ARBA00022722"/>
    </source>
</evidence>
<dbReference type="InterPro" id="IPR036866">
    <property type="entry name" value="RibonucZ/Hydroxyglut_hydro"/>
</dbReference>
<dbReference type="GO" id="GO:0003723">
    <property type="term" value="F:RNA binding"/>
    <property type="evidence" value="ECO:0007669"/>
    <property type="project" value="UniProtKB-KW"/>
</dbReference>
<dbReference type="InterPro" id="IPR041636">
    <property type="entry name" value="RNase_J_C"/>
</dbReference>
<evidence type="ECO:0000256" key="8">
    <source>
        <dbReference type="SAM" id="MobiDB-lite"/>
    </source>
</evidence>
<feature type="compositionally biased region" description="Polar residues" evidence="8">
    <location>
        <begin position="49"/>
        <end position="60"/>
    </location>
</feature>
<comment type="caution">
    <text evidence="10">The sequence shown here is derived from an EMBL/GenBank/DDBJ whole genome shotgun (WGS) entry which is preliminary data.</text>
</comment>
<organism evidence="10 11">
    <name type="scientific">Candidatus Magasanikbacteria bacterium CG_4_9_14_0_2_um_filter_42_11</name>
    <dbReference type="NCBI Taxonomy" id="1974643"/>
    <lineage>
        <taxon>Bacteria</taxon>
        <taxon>Candidatus Magasanikiibacteriota</taxon>
    </lineage>
</organism>
<evidence type="ECO:0000259" key="9">
    <source>
        <dbReference type="SMART" id="SM00849"/>
    </source>
</evidence>
<keyword evidence="2" id="KW-0540">Nuclease</keyword>
<evidence type="ECO:0000256" key="4">
    <source>
        <dbReference type="ARBA" id="ARBA00022801"/>
    </source>
</evidence>
<keyword evidence="6" id="KW-0269">Exonuclease</keyword>
<dbReference type="Gene3D" id="3.10.20.580">
    <property type="match status" value="1"/>
</dbReference>
<dbReference type="Pfam" id="PF00753">
    <property type="entry name" value="Lactamase_B"/>
    <property type="match status" value="1"/>
</dbReference>
<dbReference type="InterPro" id="IPR004613">
    <property type="entry name" value="RNase_J"/>
</dbReference>
<protein>
    <recommendedName>
        <fullName evidence="9">Metallo-beta-lactamase domain-containing protein</fullName>
    </recommendedName>
</protein>
<keyword evidence="7" id="KW-0694">RNA-binding</keyword>
<keyword evidence="5" id="KW-0862">Zinc</keyword>
<dbReference type="Proteomes" id="UP000231456">
    <property type="component" value="Unassembled WGS sequence"/>
</dbReference>
<dbReference type="InterPro" id="IPR042173">
    <property type="entry name" value="RNase_J_2"/>
</dbReference>
<dbReference type="PANTHER" id="PTHR43694">
    <property type="entry name" value="RIBONUCLEASE J"/>
    <property type="match status" value="1"/>
</dbReference>
<dbReference type="GO" id="GO:0004527">
    <property type="term" value="F:exonuclease activity"/>
    <property type="evidence" value="ECO:0007669"/>
    <property type="project" value="UniProtKB-KW"/>
</dbReference>
<dbReference type="PANTHER" id="PTHR43694:SF1">
    <property type="entry name" value="RIBONUCLEASE J"/>
    <property type="match status" value="1"/>
</dbReference>
<evidence type="ECO:0000256" key="3">
    <source>
        <dbReference type="ARBA" id="ARBA00022723"/>
    </source>
</evidence>
<evidence type="ECO:0000256" key="7">
    <source>
        <dbReference type="ARBA" id="ARBA00022884"/>
    </source>
</evidence>
<sequence length="675" mass="75330">MTLAPSRPTSAGHSGRAPKSYGRTSASHRTNTHKSVGRNSGKPVPASTEKPSFSTRPTPQRTEKPTFSRKPTASTDKKKTFSGKRTNQSRSGGSRSNARPSQPAGTGYASKAGAAKVPPLKRGTFRIIPIGGQEEVGRNMVIYEYEDDIVILDMGLQFPEDDMPGIDFIIPNSSYLEKKIKNIKGVVFSHGHLDHIGAAPILLEKLGYPPIIAMPLTLAMIKDRVEDYKKGSAKKLKTITVKSITDRVRLGKFRIGFFQVEHSIMDAMGTIIETPVGSALHPGDWTMERDANDHTHVHYDQLLKEKRPSVLMLESLGALKEGRHATHEELYENLYNLLKDAPGRIIVATFSSQVERVKWLIEAANKLGKKVALDGYSMKKNIEIARELGYVKPAKETLIDVHKTDDFPENKVVIVCTGAQGEENAVLNRISSGNHRSVKLRKKDTVVFSSSVIPGNERSIQRLKDNIYRQCDNVIHGDLMDVHVSGHGTRRDIIDMIDQVKPDYFMPVYGNHFFLKEAQRLAIKHGYPENKTIVPDNGSIIEMDKDGLKVLKEKANSDYVFVDGLGISDSQNVVLRDRQVLAEDGMLVVIATVHTKTGKLIQNPDIISRGFVFLKDNKDLIEDIRHKVKKMIVVSDPKTWADTNQIRNDIRDKIGQFVFTKTQKRPMILPVVIEV</sequence>
<feature type="region of interest" description="Disordered" evidence="8">
    <location>
        <begin position="1"/>
        <end position="115"/>
    </location>
</feature>
<dbReference type="SMART" id="SM00849">
    <property type="entry name" value="Lactamase_B"/>
    <property type="match status" value="1"/>
</dbReference>
<evidence type="ECO:0000256" key="6">
    <source>
        <dbReference type="ARBA" id="ARBA00022839"/>
    </source>
</evidence>
<dbReference type="Gene3D" id="3.60.15.10">
    <property type="entry name" value="Ribonuclease Z/Hydroxyacylglutathione hydrolase-like"/>
    <property type="match status" value="1"/>
</dbReference>
<gene>
    <name evidence="10" type="ORF">CO030_02940</name>
</gene>
<accession>A0A2M8F9P3</accession>